<comment type="similarity">
    <text evidence="1">Belongs to the bacterial ribosomal protein bL21 family.</text>
</comment>
<dbReference type="InterPro" id="IPR028909">
    <property type="entry name" value="bL21-like"/>
</dbReference>
<dbReference type="FunCoup" id="A0A3N4LPP1">
    <property type="interactions" value="189"/>
</dbReference>
<dbReference type="PANTHER" id="PTHR21349:SF0">
    <property type="entry name" value="LARGE RIBOSOMAL SUBUNIT PROTEIN BL21M"/>
    <property type="match status" value="1"/>
</dbReference>
<sequence length="218" mass="24613">MNVNTPLVRTLSWTLFRRPLRQGPSQNFFCASPYFLPILTTSSRYLSTTPPTLQQLSTQQPIPSSPPPLSLLPTQQSPPKDQQQHQYQLLHLLRLQPSHYITIHINSFPFLVTPGDTLTLPFLLPDVSVGDILRLTHASILGSRDYTIKGSPYLDQNLFELRARVVEVTSEPMRVKIKKKQRTRRAKTVKSKHKYTVLRIGELLVNDAPAVEAAPGSV</sequence>
<accession>A0A3N4LPP1</accession>
<evidence type="ECO:0000256" key="1">
    <source>
        <dbReference type="ARBA" id="ARBA00008563"/>
    </source>
</evidence>
<dbReference type="GO" id="GO:0003735">
    <property type="term" value="F:structural constituent of ribosome"/>
    <property type="evidence" value="ECO:0007669"/>
    <property type="project" value="TreeGrafter"/>
</dbReference>
<dbReference type="AlphaFoldDB" id="A0A3N4LPP1"/>
<dbReference type="InterPro" id="IPR036164">
    <property type="entry name" value="bL21-like_sf"/>
</dbReference>
<proteinExistence type="inferred from homology"/>
<feature type="region of interest" description="Disordered" evidence="3">
    <location>
        <begin position="53"/>
        <end position="83"/>
    </location>
</feature>
<dbReference type="GO" id="GO:0005762">
    <property type="term" value="C:mitochondrial large ribosomal subunit"/>
    <property type="evidence" value="ECO:0007669"/>
    <property type="project" value="TreeGrafter"/>
</dbReference>
<dbReference type="Proteomes" id="UP000267821">
    <property type="component" value="Unassembled WGS sequence"/>
</dbReference>
<feature type="compositionally biased region" description="Low complexity" evidence="3">
    <location>
        <begin position="71"/>
        <end position="83"/>
    </location>
</feature>
<dbReference type="Pfam" id="PF00829">
    <property type="entry name" value="Ribosomal_L21p"/>
    <property type="match status" value="1"/>
</dbReference>
<evidence type="ECO:0000256" key="3">
    <source>
        <dbReference type="SAM" id="MobiDB-lite"/>
    </source>
</evidence>
<dbReference type="PANTHER" id="PTHR21349">
    <property type="entry name" value="50S RIBOSOMAL PROTEIN L21"/>
    <property type="match status" value="1"/>
</dbReference>
<dbReference type="SUPFAM" id="SSF141091">
    <property type="entry name" value="L21p-like"/>
    <property type="match status" value="1"/>
</dbReference>
<protein>
    <recommendedName>
        <fullName evidence="2">Large ribosomal subunit protein bL21m</fullName>
    </recommendedName>
</protein>
<dbReference type="EMBL" id="ML121540">
    <property type="protein sequence ID" value="RPB24820.1"/>
    <property type="molecule type" value="Genomic_DNA"/>
</dbReference>
<organism evidence="4 5">
    <name type="scientific">Terfezia boudieri ATCC MYA-4762</name>
    <dbReference type="NCBI Taxonomy" id="1051890"/>
    <lineage>
        <taxon>Eukaryota</taxon>
        <taxon>Fungi</taxon>
        <taxon>Dikarya</taxon>
        <taxon>Ascomycota</taxon>
        <taxon>Pezizomycotina</taxon>
        <taxon>Pezizomycetes</taxon>
        <taxon>Pezizales</taxon>
        <taxon>Pezizaceae</taxon>
        <taxon>Terfezia</taxon>
    </lineage>
</organism>
<keyword evidence="5" id="KW-1185">Reference proteome</keyword>
<evidence type="ECO:0000256" key="2">
    <source>
        <dbReference type="ARBA" id="ARBA00044129"/>
    </source>
</evidence>
<name>A0A3N4LPP1_9PEZI</name>
<dbReference type="OrthoDB" id="5994at2759"/>
<gene>
    <name evidence="4" type="ORF">L211DRAFT_837207</name>
</gene>
<feature type="compositionally biased region" description="Low complexity" evidence="3">
    <location>
        <begin position="53"/>
        <end position="62"/>
    </location>
</feature>
<reference evidence="4 5" key="1">
    <citation type="journal article" date="2018" name="Nat. Ecol. Evol.">
        <title>Pezizomycetes genomes reveal the molecular basis of ectomycorrhizal truffle lifestyle.</title>
        <authorList>
            <person name="Murat C."/>
            <person name="Payen T."/>
            <person name="Noel B."/>
            <person name="Kuo A."/>
            <person name="Morin E."/>
            <person name="Chen J."/>
            <person name="Kohler A."/>
            <person name="Krizsan K."/>
            <person name="Balestrini R."/>
            <person name="Da Silva C."/>
            <person name="Montanini B."/>
            <person name="Hainaut M."/>
            <person name="Levati E."/>
            <person name="Barry K.W."/>
            <person name="Belfiori B."/>
            <person name="Cichocki N."/>
            <person name="Clum A."/>
            <person name="Dockter R.B."/>
            <person name="Fauchery L."/>
            <person name="Guy J."/>
            <person name="Iotti M."/>
            <person name="Le Tacon F."/>
            <person name="Lindquist E.A."/>
            <person name="Lipzen A."/>
            <person name="Malagnac F."/>
            <person name="Mello A."/>
            <person name="Molinier V."/>
            <person name="Miyauchi S."/>
            <person name="Poulain J."/>
            <person name="Riccioni C."/>
            <person name="Rubini A."/>
            <person name="Sitrit Y."/>
            <person name="Splivallo R."/>
            <person name="Traeger S."/>
            <person name="Wang M."/>
            <person name="Zifcakova L."/>
            <person name="Wipf D."/>
            <person name="Zambonelli A."/>
            <person name="Paolocci F."/>
            <person name="Nowrousian M."/>
            <person name="Ottonello S."/>
            <person name="Baldrian P."/>
            <person name="Spatafora J.W."/>
            <person name="Henrissat B."/>
            <person name="Nagy L.G."/>
            <person name="Aury J.M."/>
            <person name="Wincker P."/>
            <person name="Grigoriev I.V."/>
            <person name="Bonfante P."/>
            <person name="Martin F.M."/>
        </authorList>
    </citation>
    <scope>NUCLEOTIDE SEQUENCE [LARGE SCALE GENOMIC DNA]</scope>
    <source>
        <strain evidence="4 5">ATCC MYA-4762</strain>
    </source>
</reference>
<evidence type="ECO:0000313" key="4">
    <source>
        <dbReference type="EMBL" id="RPB24820.1"/>
    </source>
</evidence>
<evidence type="ECO:0000313" key="5">
    <source>
        <dbReference type="Proteomes" id="UP000267821"/>
    </source>
</evidence>
<dbReference type="InParanoid" id="A0A3N4LPP1"/>
<dbReference type="STRING" id="1051890.A0A3N4LPP1"/>